<feature type="non-terminal residue" evidence="1">
    <location>
        <position position="1"/>
    </location>
</feature>
<dbReference type="AlphaFoldDB" id="A0A147BDU6"/>
<evidence type="ECO:0000313" key="1">
    <source>
        <dbReference type="EMBL" id="JAR88950.1"/>
    </source>
</evidence>
<dbReference type="EMBL" id="GEGO01006454">
    <property type="protein sequence ID" value="JAR88950.1"/>
    <property type="molecule type" value="Transcribed_RNA"/>
</dbReference>
<reference evidence="1" key="1">
    <citation type="journal article" date="2018" name="PLoS Negl. Trop. Dis.">
        <title>Sialome diversity of ticks revealed by RNAseq of single tick salivary glands.</title>
        <authorList>
            <person name="Perner J."/>
            <person name="Kropackova S."/>
            <person name="Kopacek P."/>
            <person name="Ribeiro J.M."/>
        </authorList>
    </citation>
    <scope>NUCLEOTIDE SEQUENCE</scope>
    <source>
        <strain evidence="1">Siblings of single egg batch collected in Ceske Budejovice</strain>
        <tissue evidence="1">Salivary glands</tissue>
    </source>
</reference>
<protein>
    <submittedName>
        <fullName evidence="1">Uncharacterized protein</fullName>
    </submittedName>
</protein>
<sequence>AISEAEKQTTSLCYTKTSKRNFSAYKNTYGLKILMQTARQHENNCKEHTHETREYREHLTQQKVTSQSKCHINTRLQRCQYKEERRKHIEPKRASQFQIFQTFHQCSPDTVFKMGTMTIYSKTC</sequence>
<name>A0A147BDU6_IXORI</name>
<accession>A0A147BDU6</accession>
<organism evidence="1">
    <name type="scientific">Ixodes ricinus</name>
    <name type="common">Common tick</name>
    <name type="synonym">Acarus ricinus</name>
    <dbReference type="NCBI Taxonomy" id="34613"/>
    <lineage>
        <taxon>Eukaryota</taxon>
        <taxon>Metazoa</taxon>
        <taxon>Ecdysozoa</taxon>
        <taxon>Arthropoda</taxon>
        <taxon>Chelicerata</taxon>
        <taxon>Arachnida</taxon>
        <taxon>Acari</taxon>
        <taxon>Parasitiformes</taxon>
        <taxon>Ixodida</taxon>
        <taxon>Ixodoidea</taxon>
        <taxon>Ixodidae</taxon>
        <taxon>Ixodinae</taxon>
        <taxon>Ixodes</taxon>
    </lineage>
</organism>
<proteinExistence type="predicted"/>